<dbReference type="Pfam" id="PF00568">
    <property type="entry name" value="WH1"/>
    <property type="match status" value="1"/>
</dbReference>
<keyword evidence="6" id="KW-1185">Reference proteome</keyword>
<evidence type="ECO:0000259" key="3">
    <source>
        <dbReference type="PROSITE" id="PS50229"/>
    </source>
</evidence>
<dbReference type="SUPFAM" id="SSF50729">
    <property type="entry name" value="PH domain-like"/>
    <property type="match status" value="1"/>
</dbReference>
<evidence type="ECO:0000313" key="5">
    <source>
        <dbReference type="EMBL" id="CAF1600844.1"/>
    </source>
</evidence>
<organism evidence="5 6">
    <name type="scientific">Rotaria sordida</name>
    <dbReference type="NCBI Taxonomy" id="392033"/>
    <lineage>
        <taxon>Eukaryota</taxon>
        <taxon>Metazoa</taxon>
        <taxon>Spiralia</taxon>
        <taxon>Gnathifera</taxon>
        <taxon>Rotifera</taxon>
        <taxon>Eurotatoria</taxon>
        <taxon>Bdelloidea</taxon>
        <taxon>Philodinida</taxon>
        <taxon>Philodinidae</taxon>
        <taxon>Rotaria</taxon>
    </lineage>
</organism>
<proteinExistence type="predicted"/>
<evidence type="ECO:0008006" key="7">
    <source>
        <dbReference type="Google" id="ProtNLM"/>
    </source>
</evidence>
<gene>
    <name evidence="5" type="ORF">JXQ802_LOCUS48293</name>
    <name evidence="4" type="ORF">PYM288_LOCUS32305</name>
</gene>
<dbReference type="PROSITE" id="PS50229">
    <property type="entry name" value="WH1"/>
    <property type="match status" value="1"/>
</dbReference>
<evidence type="ECO:0000313" key="4">
    <source>
        <dbReference type="EMBL" id="CAF1349295.1"/>
    </source>
</evidence>
<name>A0A816AR63_9BILA</name>
<protein>
    <recommendedName>
        <fullName evidence="7">WH1 domain-containing protein</fullName>
    </recommendedName>
</protein>
<dbReference type="InterPro" id="IPR000697">
    <property type="entry name" value="WH1/EVH1_dom"/>
</dbReference>
<sequence>MSTTVYHDNSPHYLQSSILINNKTSGQQRPTHNLSKNLSQNEIQCLYDLLGNNCVTLATAVAQILHTHNNIWKKHSSGVLCFIKDYNKQTYYFRLYDLQLKQSIYEEIISSSLHLEKISDLFYIFDGMYYKVGINFIDQIEAKTFCNYFHTKQDNRQNKKNPKDQQISMSSTTNEIKTISIDKSLLSSNNTSKKQSTSKSQQQKKSKDNRPVISLPIPSSFTHIIHAGPDESFVTDDAHRKLFEEVLSNMPISLEEKSYIRRTVIDTDGGLERIFAKSLQDCDNQQYEMSNSPPEIPPRTYLTNGQNNIKRSPHQDISIPSLTYQKTNTICPQIPNTSIISERSKAPIIPPRPSPDAPNNIHSSVSIPPPLPPPRRANLENQKPIANIPPAPPLPIFSSEQITKEPATESSNSQPKAFLQEILDYNKCKLKSEAERSATLKTSSINKPNIEVQRTLVTNIMEMLAPRRAAIMGRNNDDDDENDSNDDDEWNA</sequence>
<dbReference type="SMART" id="SM00461">
    <property type="entry name" value="WH1"/>
    <property type="match status" value="1"/>
</dbReference>
<dbReference type="AlphaFoldDB" id="A0A816AR63"/>
<comment type="caution">
    <text evidence="5">The sequence shown here is derived from an EMBL/GenBank/DDBJ whole genome shotgun (WGS) entry which is preliminary data.</text>
</comment>
<accession>A0A816AR63</accession>
<feature type="region of interest" description="Disordered" evidence="1">
    <location>
        <begin position="188"/>
        <end position="213"/>
    </location>
</feature>
<feature type="region of interest" description="Disordered" evidence="1">
    <location>
        <begin position="352"/>
        <end position="372"/>
    </location>
</feature>
<dbReference type="InterPro" id="IPR011993">
    <property type="entry name" value="PH-like_dom_sf"/>
</dbReference>
<dbReference type="Proteomes" id="UP000663870">
    <property type="component" value="Unassembled WGS sequence"/>
</dbReference>
<reference evidence="5" key="1">
    <citation type="submission" date="2021-02" db="EMBL/GenBank/DDBJ databases">
        <authorList>
            <person name="Nowell W R."/>
        </authorList>
    </citation>
    <scope>NUCLEOTIDE SEQUENCE</scope>
</reference>
<feature type="compositionally biased region" description="Low complexity" evidence="1">
    <location>
        <begin position="188"/>
        <end position="203"/>
    </location>
</feature>
<evidence type="ECO:0000256" key="1">
    <source>
        <dbReference type="SAM" id="MobiDB-lite"/>
    </source>
</evidence>
<dbReference type="EMBL" id="CAJNOH010003809">
    <property type="protein sequence ID" value="CAF1349295.1"/>
    <property type="molecule type" value="Genomic_DNA"/>
</dbReference>
<dbReference type="EMBL" id="CAJNOL010005177">
    <property type="protein sequence ID" value="CAF1600844.1"/>
    <property type="molecule type" value="Genomic_DNA"/>
</dbReference>
<evidence type="ECO:0000313" key="6">
    <source>
        <dbReference type="Proteomes" id="UP000663870"/>
    </source>
</evidence>
<dbReference type="PROSITE" id="PS50108">
    <property type="entry name" value="CRIB"/>
    <property type="match status" value="1"/>
</dbReference>
<dbReference type="InterPro" id="IPR000095">
    <property type="entry name" value="CRIB_dom"/>
</dbReference>
<dbReference type="Gene3D" id="2.30.29.30">
    <property type="entry name" value="Pleckstrin-homology domain (PH domain)/Phosphotyrosine-binding domain (PTB)"/>
    <property type="match status" value="1"/>
</dbReference>
<dbReference type="Proteomes" id="UP000663854">
    <property type="component" value="Unassembled WGS sequence"/>
</dbReference>
<evidence type="ECO:0000259" key="2">
    <source>
        <dbReference type="PROSITE" id="PS50108"/>
    </source>
</evidence>
<feature type="domain" description="WH1" evidence="3">
    <location>
        <begin position="49"/>
        <end position="156"/>
    </location>
</feature>
<feature type="domain" description="CRIB" evidence="2">
    <location>
        <begin position="213"/>
        <end position="228"/>
    </location>
</feature>
<feature type="compositionally biased region" description="Acidic residues" evidence="1">
    <location>
        <begin position="477"/>
        <end position="492"/>
    </location>
</feature>
<feature type="region of interest" description="Disordered" evidence="1">
    <location>
        <begin position="471"/>
        <end position="492"/>
    </location>
</feature>